<evidence type="ECO:0000313" key="7">
    <source>
        <dbReference type="EMBL" id="SMP15195.1"/>
    </source>
</evidence>
<protein>
    <recommendedName>
        <fullName evidence="3">Replication-associated recombination protein A</fullName>
    </recommendedName>
</protein>
<dbReference type="InterPro" id="IPR003593">
    <property type="entry name" value="AAA+_ATPase"/>
</dbReference>
<dbReference type="CDD" id="cd18139">
    <property type="entry name" value="HLD_clamp_RarA"/>
    <property type="match status" value="1"/>
</dbReference>
<dbReference type="Gene3D" id="3.40.50.300">
    <property type="entry name" value="P-loop containing nucleotide triphosphate hydrolases"/>
    <property type="match status" value="1"/>
</dbReference>
<dbReference type="InterPro" id="IPR008921">
    <property type="entry name" value="DNA_pol3_clamp-load_cplx_C"/>
</dbReference>
<dbReference type="PANTHER" id="PTHR13779:SF7">
    <property type="entry name" value="ATPASE WRNIP1"/>
    <property type="match status" value="1"/>
</dbReference>
<dbReference type="Pfam" id="PF12002">
    <property type="entry name" value="MgsA_C"/>
    <property type="match status" value="1"/>
</dbReference>
<dbReference type="InterPro" id="IPR021886">
    <property type="entry name" value="MgsA_C"/>
</dbReference>
<name>A0ABY1NPT6_9BACT</name>
<accession>A0ABY1NPT6</accession>
<evidence type="ECO:0000256" key="5">
    <source>
        <dbReference type="ARBA" id="ARBA00022840"/>
    </source>
</evidence>
<dbReference type="InterPro" id="IPR032423">
    <property type="entry name" value="AAA_assoc_2"/>
</dbReference>
<dbReference type="SMART" id="SM00382">
    <property type="entry name" value="AAA"/>
    <property type="match status" value="1"/>
</dbReference>
<evidence type="ECO:0000256" key="2">
    <source>
        <dbReference type="ARBA" id="ARBA00008959"/>
    </source>
</evidence>
<dbReference type="Pfam" id="PF16193">
    <property type="entry name" value="AAA_assoc_2"/>
    <property type="match status" value="1"/>
</dbReference>
<keyword evidence="4" id="KW-0547">Nucleotide-binding</keyword>
<comment type="function">
    <text evidence="1">DNA-dependent ATPase that plays important roles in cellular responses to stalled DNA replication processes.</text>
</comment>
<feature type="domain" description="AAA+ ATPase" evidence="6">
    <location>
        <begin position="46"/>
        <end position="162"/>
    </location>
</feature>
<dbReference type="InterPro" id="IPR003959">
    <property type="entry name" value="ATPase_AAA_core"/>
</dbReference>
<comment type="caution">
    <text evidence="7">The sequence shown here is derived from an EMBL/GenBank/DDBJ whole genome shotgun (WGS) entry which is preliminary data.</text>
</comment>
<dbReference type="PANTHER" id="PTHR13779">
    <property type="entry name" value="WERNER HELICASE-INTERACTING PROTEIN 1 FAMILY MEMBER"/>
    <property type="match status" value="1"/>
</dbReference>
<comment type="similarity">
    <text evidence="2">Belongs to the AAA ATPase family. RarA/MGS1/WRNIP1 subfamily.</text>
</comment>
<keyword evidence="8" id="KW-1185">Reference proteome</keyword>
<proteinExistence type="inferred from homology"/>
<dbReference type="Proteomes" id="UP001157911">
    <property type="component" value="Unassembled WGS sequence"/>
</dbReference>
<organism evidence="7 8">
    <name type="scientific">Desulfurobacterium pacificum</name>
    <dbReference type="NCBI Taxonomy" id="240166"/>
    <lineage>
        <taxon>Bacteria</taxon>
        <taxon>Pseudomonadati</taxon>
        <taxon>Aquificota</taxon>
        <taxon>Aquificia</taxon>
        <taxon>Desulfurobacteriales</taxon>
        <taxon>Desulfurobacteriaceae</taxon>
        <taxon>Desulfurobacterium</taxon>
    </lineage>
</organism>
<gene>
    <name evidence="7" type="ORF">SAMN06265339_1371</name>
</gene>
<dbReference type="SUPFAM" id="SSF48019">
    <property type="entry name" value="post-AAA+ oligomerization domain-like"/>
    <property type="match status" value="1"/>
</dbReference>
<dbReference type="Gene3D" id="1.10.3710.10">
    <property type="entry name" value="DNA polymerase III clamp loader subunits, C-terminal domain"/>
    <property type="match status" value="1"/>
</dbReference>
<dbReference type="InterPro" id="IPR051314">
    <property type="entry name" value="AAA_ATPase_RarA/MGS1/WRNIP1"/>
</dbReference>
<dbReference type="Pfam" id="PF00004">
    <property type="entry name" value="AAA"/>
    <property type="match status" value="1"/>
</dbReference>
<evidence type="ECO:0000313" key="8">
    <source>
        <dbReference type="Proteomes" id="UP001157911"/>
    </source>
</evidence>
<evidence type="ECO:0000256" key="1">
    <source>
        <dbReference type="ARBA" id="ARBA00002393"/>
    </source>
</evidence>
<dbReference type="Gene3D" id="1.10.8.60">
    <property type="match status" value="1"/>
</dbReference>
<sequence length="424" mass="47882">METLFSKNFDRPLPYRLSPENFEEFVGQEHILGKGKPLRKLIERNKLFSSIFFGPPGTGKTALARLISRLTNAEFIEINAVTSTVQDIREALEKGRKNTEFGKKTILFIDEIHRFNKAQQDALLPDVEAGNVILIGASTENPFFSLTPALRSRTKIYEFKPLTEKNLKKLYELAVNDERGIKGFSVPEEVLKHLIESSAGDGRKFLTYLEELYVLSEGKTPNLKLAEEVTGRTAVVYDKGDNRYDIISAFIKSIRGSDPDAAIYYLARMIKGGEDPLFIARRLVISASEDIGNANPLGLLVATAALEAVKNVGMPEAAINLAHATVFLACSPKSDSSYRALKKALKEVEEGLNLPVPQHLKSGFKNKGYKNPHRFPRHWVKQEYLTEKRKYYESSHIGYEKILDFYMKWMKSRLSEQGGKEDKQ</sequence>
<dbReference type="Gene3D" id="1.20.272.10">
    <property type="match status" value="1"/>
</dbReference>
<dbReference type="EMBL" id="FXUB01000004">
    <property type="protein sequence ID" value="SMP15195.1"/>
    <property type="molecule type" value="Genomic_DNA"/>
</dbReference>
<dbReference type="InterPro" id="IPR027417">
    <property type="entry name" value="P-loop_NTPase"/>
</dbReference>
<reference evidence="7 8" key="1">
    <citation type="submission" date="2017-05" db="EMBL/GenBank/DDBJ databases">
        <authorList>
            <person name="Varghese N."/>
            <person name="Submissions S."/>
        </authorList>
    </citation>
    <scope>NUCLEOTIDE SEQUENCE [LARGE SCALE GENOMIC DNA]</scope>
    <source>
        <strain evidence="7 8">DSM 15522</strain>
    </source>
</reference>
<keyword evidence="5" id="KW-0067">ATP-binding</keyword>
<evidence type="ECO:0000259" key="6">
    <source>
        <dbReference type="SMART" id="SM00382"/>
    </source>
</evidence>
<dbReference type="CDD" id="cd00009">
    <property type="entry name" value="AAA"/>
    <property type="match status" value="1"/>
</dbReference>
<dbReference type="SUPFAM" id="SSF52540">
    <property type="entry name" value="P-loop containing nucleoside triphosphate hydrolases"/>
    <property type="match status" value="1"/>
</dbReference>
<evidence type="ECO:0000256" key="3">
    <source>
        <dbReference type="ARBA" id="ARBA00020776"/>
    </source>
</evidence>
<dbReference type="RefSeq" id="WP_283400825.1">
    <property type="nucleotide sequence ID" value="NZ_FXUB01000004.1"/>
</dbReference>
<evidence type="ECO:0000256" key="4">
    <source>
        <dbReference type="ARBA" id="ARBA00022741"/>
    </source>
</evidence>